<proteinExistence type="predicted"/>
<organism evidence="3 4">
    <name type="scientific">Diplogelasinospora grovesii</name>
    <dbReference type="NCBI Taxonomy" id="303347"/>
    <lineage>
        <taxon>Eukaryota</taxon>
        <taxon>Fungi</taxon>
        <taxon>Dikarya</taxon>
        <taxon>Ascomycota</taxon>
        <taxon>Pezizomycotina</taxon>
        <taxon>Sordariomycetes</taxon>
        <taxon>Sordariomycetidae</taxon>
        <taxon>Sordariales</taxon>
        <taxon>Diplogelasinosporaceae</taxon>
        <taxon>Diplogelasinospora</taxon>
    </lineage>
</organism>
<evidence type="ECO:0000313" key="4">
    <source>
        <dbReference type="Proteomes" id="UP001303473"/>
    </source>
</evidence>
<feature type="coiled-coil region" evidence="1">
    <location>
        <begin position="210"/>
        <end position="237"/>
    </location>
</feature>
<evidence type="ECO:0000256" key="1">
    <source>
        <dbReference type="SAM" id="Coils"/>
    </source>
</evidence>
<keyword evidence="4" id="KW-1185">Reference proteome</keyword>
<protein>
    <submittedName>
        <fullName evidence="3">Uncharacterized protein</fullName>
    </submittedName>
</protein>
<feature type="compositionally biased region" description="Basic and acidic residues" evidence="2">
    <location>
        <begin position="72"/>
        <end position="92"/>
    </location>
</feature>
<dbReference type="Proteomes" id="UP001303473">
    <property type="component" value="Unassembled WGS sequence"/>
</dbReference>
<feature type="region of interest" description="Disordered" evidence="2">
    <location>
        <begin position="72"/>
        <end position="94"/>
    </location>
</feature>
<dbReference type="EMBL" id="MU853835">
    <property type="protein sequence ID" value="KAK3938170.1"/>
    <property type="molecule type" value="Genomic_DNA"/>
</dbReference>
<dbReference type="AlphaFoldDB" id="A0AAN6N2U7"/>
<comment type="caution">
    <text evidence="3">The sequence shown here is derived from an EMBL/GenBank/DDBJ whole genome shotgun (WGS) entry which is preliminary data.</text>
</comment>
<evidence type="ECO:0000313" key="3">
    <source>
        <dbReference type="EMBL" id="KAK3938170.1"/>
    </source>
</evidence>
<sequence>MAASAAPPLSIDIRKRKSQSELPSSPILSINAIIREHCRSRLYVPPILWSSSHPRLLGCSFVAKKIRLKAKSRQEGRKEGNVKDTAEERKQQNSETLRAATQLYECLSLEVKKLAVRELLAACDIHPLNSDRLPLRFNRSVVSTLQTDGVYSSNSATPFLAYINLDTIVSLRRKYIHTPPCDRINPPVAALRQKKLRFLKPQVEAEDPYLVALAIALAQEQRQRQEQQQRQDVTTAEQTPKAQVPTSCYKVHLLAIPGIDAETLYVYSAYIPSGFLDSFDMPSRSSLISCNISILYYHIPLARPVTLLKTLRYVLRAGARPEMQDQTQGSA</sequence>
<evidence type="ECO:0000256" key="2">
    <source>
        <dbReference type="SAM" id="MobiDB-lite"/>
    </source>
</evidence>
<reference evidence="4" key="1">
    <citation type="journal article" date="2023" name="Mol. Phylogenet. Evol.">
        <title>Genome-scale phylogeny and comparative genomics of the fungal order Sordariales.</title>
        <authorList>
            <person name="Hensen N."/>
            <person name="Bonometti L."/>
            <person name="Westerberg I."/>
            <person name="Brannstrom I.O."/>
            <person name="Guillou S."/>
            <person name="Cros-Aarteil S."/>
            <person name="Calhoun S."/>
            <person name="Haridas S."/>
            <person name="Kuo A."/>
            <person name="Mondo S."/>
            <person name="Pangilinan J."/>
            <person name="Riley R."/>
            <person name="LaButti K."/>
            <person name="Andreopoulos B."/>
            <person name="Lipzen A."/>
            <person name="Chen C."/>
            <person name="Yan M."/>
            <person name="Daum C."/>
            <person name="Ng V."/>
            <person name="Clum A."/>
            <person name="Steindorff A."/>
            <person name="Ohm R.A."/>
            <person name="Martin F."/>
            <person name="Silar P."/>
            <person name="Natvig D.O."/>
            <person name="Lalanne C."/>
            <person name="Gautier V."/>
            <person name="Ament-Velasquez S.L."/>
            <person name="Kruys A."/>
            <person name="Hutchinson M.I."/>
            <person name="Powell A.J."/>
            <person name="Barry K."/>
            <person name="Miller A.N."/>
            <person name="Grigoriev I.V."/>
            <person name="Debuchy R."/>
            <person name="Gladieux P."/>
            <person name="Hiltunen Thoren M."/>
            <person name="Johannesson H."/>
        </authorList>
    </citation>
    <scope>NUCLEOTIDE SEQUENCE [LARGE SCALE GENOMIC DNA]</scope>
    <source>
        <strain evidence="4">CBS 340.73</strain>
    </source>
</reference>
<accession>A0AAN6N2U7</accession>
<name>A0AAN6N2U7_9PEZI</name>
<keyword evidence="1" id="KW-0175">Coiled coil</keyword>
<gene>
    <name evidence="3" type="ORF">QBC46DRAFT_356047</name>
</gene>